<dbReference type="RefSeq" id="WP_244413493.1">
    <property type="nucleotide sequence ID" value="NZ_JBHSTT010000048.1"/>
</dbReference>
<keyword evidence="2" id="KW-1185">Reference proteome</keyword>
<reference evidence="2" key="1">
    <citation type="journal article" date="2019" name="Int. J. Syst. Evol. Microbiol.">
        <title>The Global Catalogue of Microorganisms (GCM) 10K type strain sequencing project: providing services to taxonomists for standard genome sequencing and annotation.</title>
        <authorList>
            <consortium name="The Broad Institute Genomics Platform"/>
            <consortium name="The Broad Institute Genome Sequencing Center for Infectious Disease"/>
            <person name="Wu L."/>
            <person name="Ma J."/>
        </authorList>
    </citation>
    <scope>NUCLEOTIDE SEQUENCE [LARGE SCALE GENOMIC DNA]</scope>
    <source>
        <strain evidence="2">CCUG 36916</strain>
    </source>
</reference>
<proteinExistence type="predicted"/>
<comment type="caution">
    <text evidence="1">The sequence shown here is derived from an EMBL/GenBank/DDBJ whole genome shotgun (WGS) entry which is preliminary data.</text>
</comment>
<dbReference type="EMBL" id="JBHSTT010000048">
    <property type="protein sequence ID" value="MFC6390584.1"/>
    <property type="molecule type" value="Genomic_DNA"/>
</dbReference>
<dbReference type="Proteomes" id="UP001596237">
    <property type="component" value="Unassembled WGS sequence"/>
</dbReference>
<organism evidence="1 2">
    <name type="scientific">Methylorubrum zatmanii</name>
    <dbReference type="NCBI Taxonomy" id="29429"/>
    <lineage>
        <taxon>Bacteria</taxon>
        <taxon>Pseudomonadati</taxon>
        <taxon>Pseudomonadota</taxon>
        <taxon>Alphaproteobacteria</taxon>
        <taxon>Hyphomicrobiales</taxon>
        <taxon>Methylobacteriaceae</taxon>
        <taxon>Methylorubrum</taxon>
    </lineage>
</organism>
<gene>
    <name evidence="1" type="ORF">ACFQDP_14765</name>
</gene>
<name>A0ABW1WRY7_9HYPH</name>
<accession>A0ABW1WRY7</accession>
<evidence type="ECO:0008006" key="3">
    <source>
        <dbReference type="Google" id="ProtNLM"/>
    </source>
</evidence>
<sequence length="45" mass="5088">MPKAMPGTSRRDRKAIDRALDRRSGLIAETGANESYDEWLARHTS</sequence>
<evidence type="ECO:0000313" key="2">
    <source>
        <dbReference type="Proteomes" id="UP001596237"/>
    </source>
</evidence>
<evidence type="ECO:0000313" key="1">
    <source>
        <dbReference type="EMBL" id="MFC6390584.1"/>
    </source>
</evidence>
<protein>
    <recommendedName>
        <fullName evidence="3">CopG family transcriptional regulator</fullName>
    </recommendedName>
</protein>